<evidence type="ECO:0000259" key="8">
    <source>
        <dbReference type="SMART" id="SM01221"/>
    </source>
</evidence>
<evidence type="ECO:0000256" key="4">
    <source>
        <dbReference type="ARBA" id="ARBA00022490"/>
    </source>
</evidence>
<dbReference type="PANTHER" id="PTHR12234">
    <property type="entry name" value="FORMIMINOTRANSFERASE-CYCLODEAMINASE"/>
    <property type="match status" value="1"/>
</dbReference>
<dbReference type="Gene3D" id="3.30.70.670">
    <property type="entry name" value="Formiminotransferase, C-terminal subdomain"/>
    <property type="match status" value="1"/>
</dbReference>
<comment type="subcellular location">
    <subcellularLocation>
        <location evidence="1">Cytoplasm</location>
    </subcellularLocation>
</comment>
<proteinExistence type="predicted"/>
<evidence type="ECO:0000313" key="11">
    <source>
        <dbReference type="Proteomes" id="UP000318509"/>
    </source>
</evidence>
<evidence type="ECO:0000256" key="6">
    <source>
        <dbReference type="ARBA" id="ARBA00022808"/>
    </source>
</evidence>
<dbReference type="EMBL" id="VBAK01000105">
    <property type="protein sequence ID" value="TMI91015.1"/>
    <property type="molecule type" value="Genomic_DNA"/>
</dbReference>
<evidence type="ECO:0000256" key="3">
    <source>
        <dbReference type="ARBA" id="ARBA00012252"/>
    </source>
</evidence>
<organism evidence="10 11">
    <name type="scientific">Candidatus Segetimicrobium genomatis</name>
    <dbReference type="NCBI Taxonomy" id="2569760"/>
    <lineage>
        <taxon>Bacteria</taxon>
        <taxon>Bacillati</taxon>
        <taxon>Candidatus Sysuimicrobiota</taxon>
        <taxon>Candidatus Sysuimicrobiia</taxon>
        <taxon>Candidatus Sysuimicrobiales</taxon>
        <taxon>Candidatus Segetimicrobiaceae</taxon>
        <taxon>Candidatus Segetimicrobium</taxon>
    </lineage>
</organism>
<dbReference type="InterPro" id="IPR004227">
    <property type="entry name" value="Formiminotransferase_cat"/>
</dbReference>
<gene>
    <name evidence="10" type="primary">ftcD</name>
    <name evidence="10" type="ORF">E6H00_04820</name>
</gene>
<comment type="pathway">
    <text evidence="2">Amino-acid degradation; L-histidine degradation into L-glutamate; L-glutamate from N-formimidoyl-L-glutamate (transferase route): step 1/1.</text>
</comment>
<dbReference type="Gene3D" id="3.30.990.10">
    <property type="entry name" value="Formiminotransferase, N-terminal subdomain"/>
    <property type="match status" value="1"/>
</dbReference>
<dbReference type="Proteomes" id="UP000318509">
    <property type="component" value="Unassembled WGS sequence"/>
</dbReference>
<dbReference type="InterPro" id="IPR037064">
    <property type="entry name" value="Formiminotransferase_N_sf"/>
</dbReference>
<dbReference type="Pfam" id="PF07837">
    <property type="entry name" value="FTCD_N"/>
    <property type="match status" value="1"/>
</dbReference>
<evidence type="ECO:0000313" key="10">
    <source>
        <dbReference type="EMBL" id="TMI91015.1"/>
    </source>
</evidence>
<dbReference type="Pfam" id="PF02971">
    <property type="entry name" value="FTCD"/>
    <property type="match status" value="1"/>
</dbReference>
<dbReference type="InterPro" id="IPR012886">
    <property type="entry name" value="Formiminotransferase_N"/>
</dbReference>
<keyword evidence="5 10" id="KW-0808">Transferase</keyword>
<protein>
    <recommendedName>
        <fullName evidence="3">glutamate formimidoyltransferase</fullName>
        <ecNumber evidence="3">2.1.2.5</ecNumber>
    </recommendedName>
</protein>
<reference evidence="10 11" key="1">
    <citation type="journal article" date="2019" name="Nat. Microbiol.">
        <title>Mediterranean grassland soil C-N compound turnover is dependent on rainfall and depth, and is mediated by genomically divergent microorganisms.</title>
        <authorList>
            <person name="Diamond S."/>
            <person name="Andeer P.F."/>
            <person name="Li Z."/>
            <person name="Crits-Christoph A."/>
            <person name="Burstein D."/>
            <person name="Anantharaman K."/>
            <person name="Lane K.R."/>
            <person name="Thomas B.C."/>
            <person name="Pan C."/>
            <person name="Northen T.R."/>
            <person name="Banfield J.F."/>
        </authorList>
    </citation>
    <scope>NUCLEOTIDE SEQUENCE [LARGE SCALE GENOMIC DNA]</scope>
    <source>
        <strain evidence="10">NP_3</strain>
    </source>
</reference>
<evidence type="ECO:0000256" key="2">
    <source>
        <dbReference type="ARBA" id="ARBA00005082"/>
    </source>
</evidence>
<dbReference type="NCBIfam" id="TIGR02024">
    <property type="entry name" value="FtcD"/>
    <property type="match status" value="1"/>
</dbReference>
<evidence type="ECO:0000256" key="7">
    <source>
        <dbReference type="ARBA" id="ARBA00022954"/>
    </source>
</evidence>
<comment type="caution">
    <text evidence="10">The sequence shown here is derived from an EMBL/GenBank/DDBJ whole genome shotgun (WGS) entry which is preliminary data.</text>
</comment>
<dbReference type="InterPro" id="IPR051623">
    <property type="entry name" value="FTCD"/>
</dbReference>
<feature type="domain" description="Formiminotransferase C-terminal subdomain" evidence="8">
    <location>
        <begin position="179"/>
        <end position="293"/>
    </location>
</feature>
<keyword evidence="7" id="KW-0290">Folate-binding</keyword>
<dbReference type="SUPFAM" id="SSF55116">
    <property type="entry name" value="Formiminotransferase domain of formiminotransferase-cyclodeaminase"/>
    <property type="match status" value="2"/>
</dbReference>
<dbReference type="InterPro" id="IPR037070">
    <property type="entry name" value="Formiminotransferase_C_sf"/>
</dbReference>
<accession>A0A537K5G7</accession>
<dbReference type="InterPro" id="IPR022384">
    <property type="entry name" value="FormiminoTrfase_cat_dom_sf"/>
</dbReference>
<dbReference type="EC" id="2.1.2.5" evidence="3"/>
<dbReference type="GO" id="GO:0019557">
    <property type="term" value="P:L-histidine catabolic process to glutamate and formate"/>
    <property type="evidence" value="ECO:0007669"/>
    <property type="project" value="UniProtKB-UniPathway"/>
</dbReference>
<keyword evidence="4" id="KW-0963">Cytoplasm</keyword>
<dbReference type="PANTHER" id="PTHR12234:SF1">
    <property type="entry name" value="FORMIMINOTRANSFERASE N-TERMINAL SUBDOMAIN-CONTAINING PROTEIN"/>
    <property type="match status" value="1"/>
</dbReference>
<dbReference type="GO" id="GO:0019556">
    <property type="term" value="P:L-histidine catabolic process to glutamate and formamide"/>
    <property type="evidence" value="ECO:0007669"/>
    <property type="project" value="UniProtKB-UniPathway"/>
</dbReference>
<name>A0A537K5G7_9BACT</name>
<feature type="domain" description="Formiminotransferase N-terminal subdomain" evidence="9">
    <location>
        <begin position="4"/>
        <end position="178"/>
    </location>
</feature>
<dbReference type="AlphaFoldDB" id="A0A537K5G7"/>
<dbReference type="SMART" id="SM01221">
    <property type="entry name" value="FTCD"/>
    <property type="match status" value="1"/>
</dbReference>
<keyword evidence="6" id="KW-0369">Histidine metabolism</keyword>
<dbReference type="SMART" id="SM01222">
    <property type="entry name" value="FTCD_N"/>
    <property type="match status" value="1"/>
</dbReference>
<dbReference type="GO" id="GO:0005737">
    <property type="term" value="C:cytoplasm"/>
    <property type="evidence" value="ECO:0007669"/>
    <property type="project" value="UniProtKB-SubCell"/>
</dbReference>
<evidence type="ECO:0000256" key="1">
    <source>
        <dbReference type="ARBA" id="ARBA00004496"/>
    </source>
</evidence>
<dbReference type="InterPro" id="IPR013802">
    <property type="entry name" value="Formiminotransferase_C"/>
</dbReference>
<dbReference type="GO" id="GO:0030409">
    <property type="term" value="F:glutamate formimidoyltransferase activity"/>
    <property type="evidence" value="ECO:0007669"/>
    <property type="project" value="UniProtKB-EC"/>
</dbReference>
<evidence type="ECO:0000256" key="5">
    <source>
        <dbReference type="ARBA" id="ARBA00022679"/>
    </source>
</evidence>
<dbReference type="UniPathway" id="UPA00379">
    <property type="reaction ID" value="UER00555"/>
</dbReference>
<evidence type="ECO:0000259" key="9">
    <source>
        <dbReference type="SMART" id="SM01222"/>
    </source>
</evidence>
<sequence length="296" mass="30995">MPRPIVECVPNFSEGRRPDVLEALAAGIRGPGVRLLDVSADPDHNRAVFTFVGEGEAVLEAAFRSAAVAVERIDLRAHQGVHPRIGAVDVIPFVPLAGGSMPVCATLARRLGALLADDLGLPVYLYGEAADRRRPLAEIRRGEFEGLRTAIAGPGRRPDFGPARLHPSAGAVAVGARGVLIAFNVNLNSADAAAAREIARAVRASSGGLPAVQAMGVPLRSRGLAQVSMNLLDYRQTSPLAAFGRVEAEAARRGLAVVDGELVGCAPREALPPDPVAALRLRGLRPEQILDPAALQ</sequence>
<dbReference type="GO" id="GO:0005542">
    <property type="term" value="F:folic acid binding"/>
    <property type="evidence" value="ECO:0007669"/>
    <property type="project" value="UniProtKB-KW"/>
</dbReference>